<dbReference type="AlphaFoldDB" id="A0A803KFZ4"/>
<dbReference type="PANTHER" id="PTHR21301:SF13">
    <property type="match status" value="1"/>
</dbReference>
<reference evidence="2" key="1">
    <citation type="journal article" date="2010" name="Science">
        <title>The genome of the Western clawed frog Xenopus tropicalis.</title>
        <authorList>
            <person name="Hellsten U."/>
            <person name="Harland R.M."/>
            <person name="Gilchrist M.J."/>
            <person name="Hendrix D."/>
            <person name="Jurka J."/>
            <person name="Kapitonov V."/>
            <person name="Ovcharenko I."/>
            <person name="Putnam N.H."/>
            <person name="Shu S."/>
            <person name="Taher L."/>
            <person name="Blitz I.L."/>
            <person name="Blumberg B."/>
            <person name="Dichmann D.S."/>
            <person name="Dubchak I."/>
            <person name="Amaya E."/>
            <person name="Detter J.C."/>
            <person name="Fletcher R."/>
            <person name="Gerhard D.S."/>
            <person name="Goodstein D."/>
            <person name="Graves T."/>
            <person name="Grigoriev I.V."/>
            <person name="Grimwood J."/>
            <person name="Kawashima T."/>
            <person name="Lindquist E."/>
            <person name="Lucas S.M."/>
            <person name="Mead P.E."/>
            <person name="Mitros T."/>
            <person name="Ogino H."/>
            <person name="Ohta Y."/>
            <person name="Poliakov A.V."/>
            <person name="Pollet N."/>
            <person name="Robert J."/>
            <person name="Salamov A."/>
            <person name="Sater A.K."/>
            <person name="Schmutz J."/>
            <person name="Terry A."/>
            <person name="Vize P.D."/>
            <person name="Warren W.C."/>
            <person name="Wells D."/>
            <person name="Wills A."/>
            <person name="Wilson R.K."/>
            <person name="Zimmerman L.B."/>
            <person name="Zorn A.M."/>
            <person name="Grainger R."/>
            <person name="Grammer T."/>
            <person name="Khokha M.K."/>
            <person name="Richardson P.M."/>
            <person name="Rokhsar D.S."/>
        </authorList>
    </citation>
    <scope>NUCLEOTIDE SEQUENCE [LARGE SCALE GENOMIC DNA]</scope>
    <source>
        <strain evidence="2">Nigerian</strain>
    </source>
</reference>
<evidence type="ECO:0000256" key="1">
    <source>
        <dbReference type="SAM" id="MobiDB-lite"/>
    </source>
</evidence>
<accession>A0A803KFZ4</accession>
<dbReference type="GeneTree" id="ENSGT00940000154669"/>
<dbReference type="Ensembl" id="ENSXETT00000116624">
    <property type="protein sequence ID" value="ENSXETP00000119334"/>
    <property type="gene ID" value="ENSXETG00000046412"/>
</dbReference>
<protein>
    <recommendedName>
        <fullName evidence="3">Reverse transcriptase domain-containing protein</fullName>
    </recommendedName>
</protein>
<evidence type="ECO:0008006" key="3">
    <source>
        <dbReference type="Google" id="ProtNLM"/>
    </source>
</evidence>
<proteinExistence type="predicted"/>
<organism evidence="2">
    <name type="scientific">Xenopus tropicalis</name>
    <name type="common">Western clawed frog</name>
    <name type="synonym">Silurana tropicalis</name>
    <dbReference type="NCBI Taxonomy" id="8364"/>
    <lineage>
        <taxon>Eukaryota</taxon>
        <taxon>Metazoa</taxon>
        <taxon>Chordata</taxon>
        <taxon>Craniata</taxon>
        <taxon>Vertebrata</taxon>
        <taxon>Euteleostomi</taxon>
        <taxon>Amphibia</taxon>
        <taxon>Batrachia</taxon>
        <taxon>Anura</taxon>
        <taxon>Pipoidea</taxon>
        <taxon>Pipidae</taxon>
        <taxon>Xenopodinae</taxon>
        <taxon>Xenopus</taxon>
        <taxon>Silurana</taxon>
    </lineage>
</organism>
<name>A0A803KFZ4_XENTR</name>
<dbReference type="InParanoid" id="A0A803KFZ4"/>
<sequence length="561" mass="65771">MEKQKDFSNKRIRRGRKHPQDLEISTEEQREEKILNLSDRPLNSTEKIVLEKGLTFCPTKNFDLFDTITDVNRFVRKLLLKKHFYSEDSANNSRLLHDTAASNPTFLQSHTYCFKDITSILHLESLQRENDPKIGRVGVNPTIVKEKFKSKSNYYPVHLRDNSVNLFQKNIELELTLLHEKTKKDKKKFSHVNNLSFKERKALTDLEKDNTIVIRKADKGGLIVILNKQDYLSEVQRQLSDNLTYRTLETNPLSYFEIELDALLSEALEFEIIDDKLFSFLKPDKPKVAIFHYLPKVHKKERPPPGRPIIAGIGSLGENLCEYIDFYLQPLVLRLPSYLKDSNHLIHTLRTFHWIHGTHKWASIDVVSLYSCIPHSLGLEAIRYHLIHFSTYEDNLIAFILRAIQFLLTHNFFLFDKKYYLQNQGTAMGAKFAPSYANLFLGWWEDRHIFNNNIFHEHIQYYGRFIDDIVIIWSGTSDKFKDFLTSLNTNTYNLQFTFEINDTHLNYLDIKLSANNHAITTTIFRKQCSANTILDAKSSHPRHLIRNIPYSQFLRLKRICS</sequence>
<evidence type="ECO:0000313" key="2">
    <source>
        <dbReference type="Ensembl" id="ENSXETP00000119334"/>
    </source>
</evidence>
<feature type="region of interest" description="Disordered" evidence="1">
    <location>
        <begin position="1"/>
        <end position="26"/>
    </location>
</feature>
<reference evidence="2" key="2">
    <citation type="submission" date="2021-03" db="UniProtKB">
        <authorList>
            <consortium name="Ensembl"/>
        </authorList>
    </citation>
    <scope>IDENTIFICATION</scope>
</reference>
<dbReference type="PANTHER" id="PTHR21301">
    <property type="entry name" value="REVERSE TRANSCRIPTASE"/>
    <property type="match status" value="1"/>
</dbReference>